<organism evidence="5 6">
    <name type="scientific">Alternaria tenuissima</name>
    <dbReference type="NCBI Taxonomy" id="119927"/>
    <lineage>
        <taxon>Eukaryota</taxon>
        <taxon>Fungi</taxon>
        <taxon>Dikarya</taxon>
        <taxon>Ascomycota</taxon>
        <taxon>Pezizomycotina</taxon>
        <taxon>Dothideomycetes</taxon>
        <taxon>Pleosporomycetidae</taxon>
        <taxon>Pleosporales</taxon>
        <taxon>Pleosporineae</taxon>
        <taxon>Pleosporaceae</taxon>
        <taxon>Alternaria</taxon>
        <taxon>Alternaria sect. Alternaria</taxon>
        <taxon>Alternaria alternata complex</taxon>
    </lineage>
</organism>
<evidence type="ECO:0000313" key="6">
    <source>
        <dbReference type="Proteomes" id="UP000292402"/>
    </source>
</evidence>
<dbReference type="EC" id="2.7.1.82" evidence="3"/>
<comment type="similarity">
    <text evidence="2">Belongs to the choline/ethanolamine kinase family.</text>
</comment>
<comment type="pathway">
    <text evidence="1">Phospholipid metabolism; phosphatidylethanolamine biosynthesis; phosphatidylethanolamine from ethanolamine: step 1/3.</text>
</comment>
<evidence type="ECO:0000256" key="3">
    <source>
        <dbReference type="ARBA" id="ARBA00038874"/>
    </source>
</evidence>
<sequence length="388" mass="44907">MASAAKGLRRLPLSYDESDFENSARNIVYEINPHWRTDPGPVVIKRFTEGIMNTLLKLTKEAPGRSDIENDNDAVLLRSYGRDSDIMIDREMEVTTHMLLSDRDLAAPLLARFEQGLLYKFNPGRVCTEKDFQQEPIWRAVAARLGEWHARLPLPNIEDMTDSDSKPPPSRPRTIWTVMQEWLDALPSKTEGQRHQQKLLQEEFGRCSRELNGEGGEDIGNYILGHCDLLSANVIIPPEENSAGDDLARQVHFIDFEYAVPCPPAYDLANHFSEWAGYDCDYHLLPTRSTRRRFIEQYLEYYGRHAERSENLSVDQLCHEVDTYRGMPGLVWGVFSLIQQEISEVKFDWPLFAERKLAEFWTWRRETDGSREKDGEDVPTRERKWGAE</sequence>
<dbReference type="PANTHER" id="PTHR22603">
    <property type="entry name" value="CHOLINE/ETHANOALAMINE KINASE"/>
    <property type="match status" value="1"/>
</dbReference>
<accession>A0A4Q4M0I6</accession>
<dbReference type="CDD" id="cd05157">
    <property type="entry name" value="ETNK_euk"/>
    <property type="match status" value="1"/>
</dbReference>
<feature type="region of interest" description="Disordered" evidence="4">
    <location>
        <begin position="367"/>
        <end position="388"/>
    </location>
</feature>
<evidence type="ECO:0000256" key="2">
    <source>
        <dbReference type="ARBA" id="ARBA00038211"/>
    </source>
</evidence>
<dbReference type="GO" id="GO:0005737">
    <property type="term" value="C:cytoplasm"/>
    <property type="evidence" value="ECO:0007669"/>
    <property type="project" value="TreeGrafter"/>
</dbReference>
<dbReference type="EMBL" id="PDXA01000076">
    <property type="protein sequence ID" value="RYN30766.1"/>
    <property type="molecule type" value="Genomic_DNA"/>
</dbReference>
<dbReference type="PANTHER" id="PTHR22603:SF66">
    <property type="entry name" value="ETHANOLAMINE KINASE"/>
    <property type="match status" value="1"/>
</dbReference>
<evidence type="ECO:0000256" key="1">
    <source>
        <dbReference type="ARBA" id="ARBA00037883"/>
    </source>
</evidence>
<proteinExistence type="inferred from homology"/>
<dbReference type="GO" id="GO:0006646">
    <property type="term" value="P:phosphatidylethanolamine biosynthetic process"/>
    <property type="evidence" value="ECO:0007669"/>
    <property type="project" value="TreeGrafter"/>
</dbReference>
<dbReference type="Pfam" id="PF01633">
    <property type="entry name" value="Choline_kinase"/>
    <property type="match status" value="1"/>
</dbReference>
<reference evidence="6" key="1">
    <citation type="journal article" date="2019" name="bioRxiv">
        <title>Genomics, evolutionary history and diagnostics of the Alternaria alternata species group including apple and Asian pear pathotypes.</title>
        <authorList>
            <person name="Armitage A.D."/>
            <person name="Cockerton H.M."/>
            <person name="Sreenivasaprasad S."/>
            <person name="Woodhall J.W."/>
            <person name="Lane C.R."/>
            <person name="Harrison R.J."/>
            <person name="Clarkson J.P."/>
        </authorList>
    </citation>
    <scope>NUCLEOTIDE SEQUENCE [LARGE SCALE GENOMIC DNA]</scope>
    <source>
        <strain evidence="6">FERA 1082</strain>
    </source>
</reference>
<dbReference type="InterPro" id="IPR011009">
    <property type="entry name" value="Kinase-like_dom_sf"/>
</dbReference>
<comment type="caution">
    <text evidence="5">The sequence shown here is derived from an EMBL/GenBank/DDBJ whole genome shotgun (WGS) entry which is preliminary data.</text>
</comment>
<gene>
    <name evidence="5" type="ORF">AA0114_g12241</name>
</gene>
<dbReference type="AlphaFoldDB" id="A0A4Q4M0I6"/>
<dbReference type="Proteomes" id="UP000292402">
    <property type="component" value="Unassembled WGS sequence"/>
</dbReference>
<dbReference type="SUPFAM" id="SSF56112">
    <property type="entry name" value="Protein kinase-like (PK-like)"/>
    <property type="match status" value="1"/>
</dbReference>
<evidence type="ECO:0000313" key="5">
    <source>
        <dbReference type="EMBL" id="RYN30766.1"/>
    </source>
</evidence>
<dbReference type="GO" id="GO:0004305">
    <property type="term" value="F:ethanolamine kinase activity"/>
    <property type="evidence" value="ECO:0007669"/>
    <property type="project" value="UniProtKB-EC"/>
</dbReference>
<name>A0A4Q4M0I6_9PLEO</name>
<protein>
    <recommendedName>
        <fullName evidence="3">ethanolamine kinase</fullName>
        <ecNumber evidence="3">2.7.1.82</ecNumber>
    </recommendedName>
</protein>
<evidence type="ECO:0000256" key="4">
    <source>
        <dbReference type="SAM" id="MobiDB-lite"/>
    </source>
</evidence>
<dbReference type="Gene3D" id="3.90.1200.10">
    <property type="match status" value="1"/>
</dbReference>